<keyword evidence="9" id="KW-1185">Reference proteome</keyword>
<dbReference type="RefSeq" id="XP_008020291.1">
    <property type="nucleotide sequence ID" value="XM_008022100.1"/>
</dbReference>
<evidence type="ECO:0000256" key="7">
    <source>
        <dbReference type="SAM" id="MobiDB-lite"/>
    </source>
</evidence>
<evidence type="ECO:0000313" key="8">
    <source>
        <dbReference type="EMBL" id="EOA91982.1"/>
    </source>
</evidence>
<dbReference type="GO" id="GO:0000253">
    <property type="term" value="F:3-beta-hydroxysteroid 3-dehydrogenase (NADP+) activity"/>
    <property type="evidence" value="ECO:0007669"/>
    <property type="project" value="TreeGrafter"/>
</dbReference>
<dbReference type="InterPro" id="IPR036291">
    <property type="entry name" value="NAD(P)-bd_dom_sf"/>
</dbReference>
<dbReference type="GO" id="GO:0006696">
    <property type="term" value="P:ergosterol biosynthetic process"/>
    <property type="evidence" value="ECO:0007669"/>
    <property type="project" value="TreeGrafter"/>
</dbReference>
<proteinExistence type="inferred from homology"/>
<gene>
    <name evidence="8" type="ORF">SETTUDRAFT_40871</name>
</gene>
<feature type="compositionally biased region" description="Low complexity" evidence="7">
    <location>
        <begin position="453"/>
        <end position="465"/>
    </location>
</feature>
<reference evidence="8 9" key="1">
    <citation type="journal article" date="2012" name="PLoS Pathog.">
        <title>Diverse lifestyles and strategies of plant pathogenesis encoded in the genomes of eighteen Dothideomycetes fungi.</title>
        <authorList>
            <person name="Ohm R.A."/>
            <person name="Feau N."/>
            <person name="Henrissat B."/>
            <person name="Schoch C.L."/>
            <person name="Horwitz B.A."/>
            <person name="Barry K.W."/>
            <person name="Condon B.J."/>
            <person name="Copeland A.C."/>
            <person name="Dhillon B."/>
            <person name="Glaser F."/>
            <person name="Hesse C.N."/>
            <person name="Kosti I."/>
            <person name="LaButti K."/>
            <person name="Lindquist E.A."/>
            <person name="Lucas S."/>
            <person name="Salamov A.A."/>
            <person name="Bradshaw R.E."/>
            <person name="Ciuffetti L."/>
            <person name="Hamelin R.C."/>
            <person name="Kema G.H.J."/>
            <person name="Lawrence C."/>
            <person name="Scott J.A."/>
            <person name="Spatafora J.W."/>
            <person name="Turgeon B.G."/>
            <person name="de Wit P.J.G.M."/>
            <person name="Zhong S."/>
            <person name="Goodwin S.B."/>
            <person name="Grigoriev I.V."/>
        </authorList>
    </citation>
    <scope>NUCLEOTIDE SEQUENCE [LARGE SCALE GENOMIC DNA]</scope>
    <source>
        <strain evidence="9">28A</strain>
    </source>
</reference>
<reference evidence="8 9" key="2">
    <citation type="journal article" date="2013" name="PLoS Genet.">
        <title>Comparative genome structure, secondary metabolite, and effector coding capacity across Cochliobolus pathogens.</title>
        <authorList>
            <person name="Condon B.J."/>
            <person name="Leng Y."/>
            <person name="Wu D."/>
            <person name="Bushley K.E."/>
            <person name="Ohm R.A."/>
            <person name="Otillar R."/>
            <person name="Martin J."/>
            <person name="Schackwitz W."/>
            <person name="Grimwood J."/>
            <person name="MohdZainudin N."/>
            <person name="Xue C."/>
            <person name="Wang R."/>
            <person name="Manning V.A."/>
            <person name="Dhillon B."/>
            <person name="Tu Z.J."/>
            <person name="Steffenson B.J."/>
            <person name="Salamov A."/>
            <person name="Sun H."/>
            <person name="Lowry S."/>
            <person name="LaButti K."/>
            <person name="Han J."/>
            <person name="Copeland A."/>
            <person name="Lindquist E."/>
            <person name="Barry K."/>
            <person name="Schmutz J."/>
            <person name="Baker S.E."/>
            <person name="Ciuffetti L.M."/>
            <person name="Grigoriev I.V."/>
            <person name="Zhong S."/>
            <person name="Turgeon B.G."/>
        </authorList>
    </citation>
    <scope>NUCLEOTIDE SEQUENCE [LARGE SCALE GENOMIC DNA]</scope>
    <source>
        <strain evidence="9">28A</strain>
    </source>
</reference>
<keyword evidence="4" id="KW-0560">Oxidoreductase</keyword>
<name>R0KW52_EXST2</name>
<dbReference type="GO" id="GO:0005789">
    <property type="term" value="C:endoplasmic reticulum membrane"/>
    <property type="evidence" value="ECO:0007669"/>
    <property type="project" value="TreeGrafter"/>
</dbReference>
<sequence length="520" mass="58258">MSPPPEIPTPENGFHVLVTGANSGLGLGIATRLIDEFLQTRPLDQSLILTITTRDQRKGDATIDKLEHHLRSTIHTHERKLPGIASRLQSRVHFRQERLDLLSLVSVQKLSKKLRDTTPKLDVLICNAGIGGWTGIDWPRAIWTILCNLKNALTWPTYKLSGIGWLAKPQVAGEKGLDEPPLGEVFCANVFGHYMLGHYLAPLLAKHPKSQQTRGRIIWVSSLEAYDHVFSVDDIQGITSDMPYECSKRLTDVLAISSTLPCTREAVDHYLGDVKDTEETTKPRLYVSHPGICGTSIMPLPLILEYCMVIAFFIGRWVGSPWHTVSVAKGATAMVWLALASQSTLDHVEAEEGVGKWGSATNFWGEERVDRTEVAGWGWGGKLGERKRRGRDPHAKDLCKQSQERFLETGQKCWEEMERLRVEWEERLQARCFHRFTFFSHKLECNHREAQKSSLTSTRPPTRTQTHARTSVSERSMDPKGDPLPSDFPPVFARDTTLDAPSHATGTYTVLALDSAFAIA</sequence>
<dbReference type="GeneID" id="19404649"/>
<evidence type="ECO:0008006" key="10">
    <source>
        <dbReference type="Google" id="ProtNLM"/>
    </source>
</evidence>
<evidence type="ECO:0000256" key="3">
    <source>
        <dbReference type="ARBA" id="ARBA00022955"/>
    </source>
</evidence>
<keyword evidence="3" id="KW-0752">Steroid biosynthesis</keyword>
<organism evidence="8 9">
    <name type="scientific">Exserohilum turcicum (strain 28A)</name>
    <name type="common">Northern leaf blight fungus</name>
    <name type="synonym">Setosphaeria turcica</name>
    <dbReference type="NCBI Taxonomy" id="671987"/>
    <lineage>
        <taxon>Eukaryota</taxon>
        <taxon>Fungi</taxon>
        <taxon>Dikarya</taxon>
        <taxon>Ascomycota</taxon>
        <taxon>Pezizomycotina</taxon>
        <taxon>Dothideomycetes</taxon>
        <taxon>Pleosporomycetidae</taxon>
        <taxon>Pleosporales</taxon>
        <taxon>Pleosporineae</taxon>
        <taxon>Pleosporaceae</taxon>
        <taxon>Exserohilum</taxon>
    </lineage>
</organism>
<evidence type="ECO:0000256" key="2">
    <source>
        <dbReference type="ARBA" id="ARBA00022857"/>
    </source>
</evidence>
<dbReference type="eggNOG" id="KOG1478">
    <property type="taxonomic scope" value="Eukaryota"/>
</dbReference>
<dbReference type="STRING" id="671987.R0KW52"/>
<evidence type="ECO:0000256" key="6">
    <source>
        <dbReference type="ARBA" id="ARBA00023593"/>
    </source>
</evidence>
<dbReference type="PANTHER" id="PTHR43647">
    <property type="entry name" value="DEHYDROGENASE"/>
    <property type="match status" value="1"/>
</dbReference>
<evidence type="ECO:0000256" key="5">
    <source>
        <dbReference type="ARBA" id="ARBA00023098"/>
    </source>
</evidence>
<dbReference type="OrthoDB" id="9989144at2759"/>
<comment type="similarity">
    <text evidence="6">Belongs to the short-chain dehydrogenases/reductases (SDR) family. ERG27 subfamily.</text>
</comment>
<dbReference type="Proteomes" id="UP000016935">
    <property type="component" value="Unassembled WGS sequence"/>
</dbReference>
<feature type="region of interest" description="Disordered" evidence="7">
    <location>
        <begin position="450"/>
        <end position="487"/>
    </location>
</feature>
<accession>R0KW52</accession>
<dbReference type="AlphaFoldDB" id="R0KW52"/>
<dbReference type="EMBL" id="KB908481">
    <property type="protein sequence ID" value="EOA91982.1"/>
    <property type="molecule type" value="Genomic_DNA"/>
</dbReference>
<evidence type="ECO:0000256" key="4">
    <source>
        <dbReference type="ARBA" id="ARBA00023002"/>
    </source>
</evidence>
<dbReference type="InterPro" id="IPR051593">
    <property type="entry name" value="Ergosterol_Biosynth_ERG27"/>
</dbReference>
<dbReference type="SUPFAM" id="SSF51735">
    <property type="entry name" value="NAD(P)-binding Rossmann-fold domains"/>
    <property type="match status" value="1"/>
</dbReference>
<keyword evidence="2" id="KW-0521">NADP</keyword>
<protein>
    <recommendedName>
        <fullName evidence="10">3-keto-steroid reductase</fullName>
    </recommendedName>
</protein>
<dbReference type="PANTHER" id="PTHR43647:SF1">
    <property type="entry name" value="3-KETO-STEROID REDUCTASE ERG27"/>
    <property type="match status" value="1"/>
</dbReference>
<keyword evidence="1" id="KW-0444">Lipid biosynthesis</keyword>
<evidence type="ECO:0000256" key="1">
    <source>
        <dbReference type="ARBA" id="ARBA00022516"/>
    </source>
</evidence>
<dbReference type="GO" id="GO:0005811">
    <property type="term" value="C:lipid droplet"/>
    <property type="evidence" value="ECO:0007669"/>
    <property type="project" value="TreeGrafter"/>
</dbReference>
<keyword evidence="5" id="KW-0443">Lipid metabolism</keyword>
<dbReference type="GO" id="GO:0005741">
    <property type="term" value="C:mitochondrial outer membrane"/>
    <property type="evidence" value="ECO:0007669"/>
    <property type="project" value="TreeGrafter"/>
</dbReference>
<dbReference type="Gene3D" id="3.40.50.720">
    <property type="entry name" value="NAD(P)-binding Rossmann-like Domain"/>
    <property type="match status" value="1"/>
</dbReference>
<evidence type="ECO:0000313" key="9">
    <source>
        <dbReference type="Proteomes" id="UP000016935"/>
    </source>
</evidence>
<dbReference type="HOGENOM" id="CLU_029944_0_0_1"/>